<protein>
    <submittedName>
        <fullName evidence="1">Uncharacterized protein</fullName>
    </submittedName>
</protein>
<name>A0A3S0S6Z4_9HYPH</name>
<dbReference type="EMBL" id="RJTH01000014">
    <property type="protein sequence ID" value="RUM20616.1"/>
    <property type="molecule type" value="Genomic_DNA"/>
</dbReference>
<evidence type="ECO:0000313" key="2">
    <source>
        <dbReference type="Proteomes" id="UP000278823"/>
    </source>
</evidence>
<dbReference type="Proteomes" id="UP000278823">
    <property type="component" value="Unassembled WGS sequence"/>
</dbReference>
<dbReference type="OrthoDB" id="8386118at2"/>
<gene>
    <name evidence="1" type="ORF">EFQ99_28725</name>
</gene>
<proteinExistence type="predicted"/>
<reference evidence="2" key="1">
    <citation type="submission" date="2018-11" db="EMBL/GenBank/DDBJ databases">
        <title>Rhizobium chutanense sp. nov., isolated from root nodules of Phaseolus vulgaris in China.</title>
        <authorList>
            <person name="Huo Y."/>
        </authorList>
    </citation>
    <scope>NUCLEOTIDE SEQUENCE [LARGE SCALE GENOMIC DNA]</scope>
    <source>
        <strain evidence="2">CCBAU 65647</strain>
    </source>
</reference>
<dbReference type="RefSeq" id="WP_126924536.1">
    <property type="nucleotide sequence ID" value="NZ_ML133698.1"/>
</dbReference>
<dbReference type="AlphaFoldDB" id="A0A3S0S6Z4"/>
<sequence>MLDVLIRSTLDIVGRTERLIETTKRLLHGGDFDEIEIYELDCEIERLRNVLFAADEAIRSLACKAERLPQTAGEHGLHTTLH</sequence>
<comment type="caution">
    <text evidence="1">The sequence shown here is derived from an EMBL/GenBank/DDBJ whole genome shotgun (WGS) entry which is preliminary data.</text>
</comment>
<accession>A0A3S0S6Z4</accession>
<organism evidence="1 2">
    <name type="scientific">Rhizobium vallis</name>
    <dbReference type="NCBI Taxonomy" id="634290"/>
    <lineage>
        <taxon>Bacteria</taxon>
        <taxon>Pseudomonadati</taxon>
        <taxon>Pseudomonadota</taxon>
        <taxon>Alphaproteobacteria</taxon>
        <taxon>Hyphomicrobiales</taxon>
        <taxon>Rhizobiaceae</taxon>
        <taxon>Rhizobium/Agrobacterium group</taxon>
        <taxon>Rhizobium</taxon>
    </lineage>
</organism>
<evidence type="ECO:0000313" key="1">
    <source>
        <dbReference type="EMBL" id="RUM20616.1"/>
    </source>
</evidence>
<keyword evidence="2" id="KW-1185">Reference proteome</keyword>